<name>A0ABM4TNC8_DROSZ</name>
<dbReference type="GeneID" id="139352740"/>
<evidence type="ECO:0000313" key="2">
    <source>
        <dbReference type="RefSeq" id="XP_070851471.1"/>
    </source>
</evidence>
<proteinExistence type="predicted"/>
<protein>
    <submittedName>
        <fullName evidence="2">Uncharacterized protein</fullName>
    </submittedName>
</protein>
<gene>
    <name evidence="2" type="primary">LOC139352740</name>
</gene>
<sequence>MDNMSINKNIENGVIESGQTIYSLSKNSIALHGKERLYTELDSGGRTISRCLTTYECQLEDDVEQLQEALFKISSHYAKIQFGLRQVASASSSERDSLLKDLEDLTSQGLDGTEHSLDYTSSTPSKIRIKQNNILCQLRGRLEELEIGICFQQDCCPLESRSMITCKGATNNTTLCYSGDADGGKTQERSFKAVGKGRPVGRNMQLALHDMKSKKQDILLRKES</sequence>
<keyword evidence="1" id="KW-1185">Reference proteome</keyword>
<dbReference type="Proteomes" id="UP001652628">
    <property type="component" value="Chromosome 3"/>
</dbReference>
<organism evidence="1 2">
    <name type="scientific">Drosophila suzukii</name>
    <name type="common">Spotted-wing drosophila fruit fly</name>
    <dbReference type="NCBI Taxonomy" id="28584"/>
    <lineage>
        <taxon>Eukaryota</taxon>
        <taxon>Metazoa</taxon>
        <taxon>Ecdysozoa</taxon>
        <taxon>Arthropoda</taxon>
        <taxon>Hexapoda</taxon>
        <taxon>Insecta</taxon>
        <taxon>Pterygota</taxon>
        <taxon>Neoptera</taxon>
        <taxon>Endopterygota</taxon>
        <taxon>Diptera</taxon>
        <taxon>Brachycera</taxon>
        <taxon>Muscomorpha</taxon>
        <taxon>Ephydroidea</taxon>
        <taxon>Drosophilidae</taxon>
        <taxon>Drosophila</taxon>
        <taxon>Sophophora</taxon>
    </lineage>
</organism>
<reference evidence="2" key="1">
    <citation type="submission" date="2025-08" db="UniProtKB">
        <authorList>
            <consortium name="RefSeq"/>
        </authorList>
    </citation>
    <scope>IDENTIFICATION</scope>
</reference>
<accession>A0ABM4TNC8</accession>
<evidence type="ECO:0000313" key="1">
    <source>
        <dbReference type="Proteomes" id="UP001652628"/>
    </source>
</evidence>
<dbReference type="RefSeq" id="XP_070851471.1">
    <property type="nucleotide sequence ID" value="XM_070995370.1"/>
</dbReference>